<dbReference type="KEGG" id="aab:A4R43_12575"/>
<dbReference type="Proteomes" id="UP000250434">
    <property type="component" value="Chromosome"/>
</dbReference>
<evidence type="ECO:0000256" key="1">
    <source>
        <dbReference type="ARBA" id="ARBA00004660"/>
    </source>
</evidence>
<keyword evidence="6" id="KW-1185">Reference proteome</keyword>
<dbReference type="Pfam" id="PF06722">
    <property type="entry name" value="EryCIII-like_C"/>
    <property type="match status" value="1"/>
</dbReference>
<dbReference type="InterPro" id="IPR010610">
    <property type="entry name" value="EryCIII-like_C"/>
</dbReference>
<feature type="domain" description="Erythromycin biosynthesis protein CIII-like C-terminal" evidence="4">
    <location>
        <begin position="290"/>
        <end position="420"/>
    </location>
</feature>
<dbReference type="Pfam" id="PF03033">
    <property type="entry name" value="Glyco_transf_28"/>
    <property type="match status" value="1"/>
</dbReference>
<protein>
    <submittedName>
        <fullName evidence="5">Uncharacterized protein</fullName>
    </submittedName>
</protein>
<dbReference type="AlphaFoldDB" id="A0A344L5G1"/>
<dbReference type="GO" id="GO:0005975">
    <property type="term" value="P:carbohydrate metabolic process"/>
    <property type="evidence" value="ECO:0007669"/>
    <property type="project" value="InterPro"/>
</dbReference>
<keyword evidence="2" id="KW-0045">Antibiotic biosynthesis</keyword>
<dbReference type="GO" id="GO:0016758">
    <property type="term" value="F:hexosyltransferase activity"/>
    <property type="evidence" value="ECO:0007669"/>
    <property type="project" value="InterPro"/>
</dbReference>
<dbReference type="InterPro" id="IPR050426">
    <property type="entry name" value="Glycosyltransferase_28"/>
</dbReference>
<accession>A0A344L5G1</accession>
<dbReference type="PANTHER" id="PTHR48050">
    <property type="entry name" value="STEROL 3-BETA-GLUCOSYLTRANSFERASE"/>
    <property type="match status" value="1"/>
</dbReference>
<sequence length="451" mass="49858">MKALIYAYGSRGDVQPYLALAHALNQAGHEAVLAAPERFAKHAAEYGVDYVPRNQELLDFYVNDPDLSTWLRNQGDNKAATRAVRKRALAKLSKEFIRCFPGILREISAAAPADADVVVQSYEGLPFEQGHHVAEKLGVPTVLATLFPNYVPSAHYPARYLPSDREFPRVVRRLSHFPVRVLRPIGKMAVDMWRDEVLGLPARRGQHNRLRRPDGGPVPVLHGFSPELVPPAPDWPPWVATTGFWYVPPREGFTPPRELLRFLEAGETPLCVSFGTVRGIDPRHAGQLVLEAIRRVGMRAVVIRASGSLEIDDPPQDVLVTDDIPYWWLFARVRAVVHAAGVGVINEALRIGIPQIACPVHNEQLMWAVHAHRAGVAPPPIRNRDLNPANLAAAIRTAVGDESISARARELATRVSAENGAERAVAVLEHLLAHRDTLLTARPHRAKVAKQ</sequence>
<reference evidence="5 6" key="1">
    <citation type="submission" date="2016-04" db="EMBL/GenBank/DDBJ databases">
        <title>Complete genome sequence and analysis of deep-sea sediment isolate, Amycolatopsis sp. WP1.</title>
        <authorList>
            <person name="Wang H."/>
            <person name="Chen S."/>
            <person name="Wu Q."/>
        </authorList>
    </citation>
    <scope>NUCLEOTIDE SEQUENCE [LARGE SCALE GENOMIC DNA]</scope>
    <source>
        <strain evidence="5 6">WP1</strain>
    </source>
</reference>
<dbReference type="InterPro" id="IPR004276">
    <property type="entry name" value="GlycoTrans_28_N"/>
</dbReference>
<organism evidence="5 6">
    <name type="scientific">Amycolatopsis albispora</name>
    <dbReference type="NCBI Taxonomy" id="1804986"/>
    <lineage>
        <taxon>Bacteria</taxon>
        <taxon>Bacillati</taxon>
        <taxon>Actinomycetota</taxon>
        <taxon>Actinomycetes</taxon>
        <taxon>Pseudonocardiales</taxon>
        <taxon>Pseudonocardiaceae</taxon>
        <taxon>Amycolatopsis</taxon>
    </lineage>
</organism>
<evidence type="ECO:0000256" key="2">
    <source>
        <dbReference type="ARBA" id="ARBA00023194"/>
    </source>
</evidence>
<dbReference type="EMBL" id="CP015163">
    <property type="protein sequence ID" value="AXB43285.1"/>
    <property type="molecule type" value="Genomic_DNA"/>
</dbReference>
<dbReference type="CDD" id="cd03784">
    <property type="entry name" value="GT1_Gtf-like"/>
    <property type="match status" value="1"/>
</dbReference>
<evidence type="ECO:0000313" key="6">
    <source>
        <dbReference type="Proteomes" id="UP000250434"/>
    </source>
</evidence>
<dbReference type="InterPro" id="IPR002213">
    <property type="entry name" value="UDP_glucos_trans"/>
</dbReference>
<dbReference type="GO" id="GO:0008194">
    <property type="term" value="F:UDP-glycosyltransferase activity"/>
    <property type="evidence" value="ECO:0007669"/>
    <property type="project" value="InterPro"/>
</dbReference>
<evidence type="ECO:0000313" key="5">
    <source>
        <dbReference type="EMBL" id="AXB43285.1"/>
    </source>
</evidence>
<evidence type="ECO:0000259" key="3">
    <source>
        <dbReference type="Pfam" id="PF03033"/>
    </source>
</evidence>
<dbReference type="SUPFAM" id="SSF53756">
    <property type="entry name" value="UDP-Glycosyltransferase/glycogen phosphorylase"/>
    <property type="match status" value="1"/>
</dbReference>
<dbReference type="FunFam" id="3.40.50.2000:FF:000009">
    <property type="entry name" value="Sterol 3-beta-glucosyltransferase UGT80A2"/>
    <property type="match status" value="1"/>
</dbReference>
<proteinExistence type="predicted"/>
<evidence type="ECO:0000259" key="4">
    <source>
        <dbReference type="Pfam" id="PF06722"/>
    </source>
</evidence>
<dbReference type="UniPathway" id="UPA00162"/>
<gene>
    <name evidence="5" type="ORF">A4R43_12575</name>
</gene>
<dbReference type="PANTHER" id="PTHR48050:SF13">
    <property type="entry name" value="STEROL 3-BETA-GLUCOSYLTRANSFERASE UGT80A2"/>
    <property type="match status" value="1"/>
</dbReference>
<comment type="pathway">
    <text evidence="1">Antibiotic biosynthesis; vancomycin biosynthesis.</text>
</comment>
<name>A0A344L5G1_9PSEU</name>
<dbReference type="GO" id="GO:0033072">
    <property type="term" value="P:vancomycin biosynthetic process"/>
    <property type="evidence" value="ECO:0007669"/>
    <property type="project" value="UniProtKB-UniPathway"/>
</dbReference>
<dbReference type="Gene3D" id="3.40.50.2000">
    <property type="entry name" value="Glycogen Phosphorylase B"/>
    <property type="match status" value="2"/>
</dbReference>
<dbReference type="RefSeq" id="WP_162788447.1">
    <property type="nucleotide sequence ID" value="NZ_CP015163.1"/>
</dbReference>
<feature type="domain" description="Glycosyltransferase family 28 N-terminal" evidence="3">
    <location>
        <begin position="5"/>
        <end position="153"/>
    </location>
</feature>